<feature type="transmembrane region" description="Helical" evidence="1">
    <location>
        <begin position="12"/>
        <end position="35"/>
    </location>
</feature>
<dbReference type="OrthoDB" id="363299at2"/>
<dbReference type="AlphaFoldDB" id="S3JZS8"/>
<evidence type="ECO:0000256" key="1">
    <source>
        <dbReference type="SAM" id="Phobius"/>
    </source>
</evidence>
<reference evidence="2 3" key="1">
    <citation type="submission" date="2013-04" db="EMBL/GenBank/DDBJ databases">
        <title>The Genome Sequence of Treponema maltophilum ATCC 51939.</title>
        <authorList>
            <consortium name="The Broad Institute Genomics Platform"/>
            <person name="Earl A."/>
            <person name="Ward D."/>
            <person name="Feldgarden M."/>
            <person name="Gevers D."/>
            <person name="Leonetti C."/>
            <person name="Blanton J.M."/>
            <person name="Dewhirst F.E."/>
            <person name="Izard J."/>
            <person name="Walker B."/>
            <person name="Young S."/>
            <person name="Zeng Q."/>
            <person name="Gargeya S."/>
            <person name="Fitzgerald M."/>
            <person name="Haas B."/>
            <person name="Abouelleil A."/>
            <person name="Allen A.W."/>
            <person name="Alvarado L."/>
            <person name="Arachchi H.M."/>
            <person name="Berlin A.M."/>
            <person name="Chapman S.B."/>
            <person name="Gainer-Dewar J."/>
            <person name="Goldberg J."/>
            <person name="Griggs A."/>
            <person name="Gujja S."/>
            <person name="Hansen M."/>
            <person name="Howarth C."/>
            <person name="Imamovic A."/>
            <person name="Ireland A."/>
            <person name="Larimer J."/>
            <person name="McCowan C."/>
            <person name="Murphy C."/>
            <person name="Pearson M."/>
            <person name="Poon T.W."/>
            <person name="Priest M."/>
            <person name="Roberts A."/>
            <person name="Saif S."/>
            <person name="Shea T."/>
            <person name="Sisk P."/>
            <person name="Sykes S."/>
            <person name="Wortman J."/>
            <person name="Nusbaum C."/>
            <person name="Birren B."/>
        </authorList>
    </citation>
    <scope>NUCLEOTIDE SEQUENCE [LARGE SCALE GENOMIC DNA]</scope>
    <source>
        <strain evidence="2 3">ATCC 51939</strain>
    </source>
</reference>
<keyword evidence="3" id="KW-1185">Reference proteome</keyword>
<feature type="transmembrane region" description="Helical" evidence="1">
    <location>
        <begin position="56"/>
        <end position="81"/>
    </location>
</feature>
<keyword evidence="1" id="KW-0472">Membrane</keyword>
<evidence type="ECO:0000313" key="3">
    <source>
        <dbReference type="Proteomes" id="UP000014541"/>
    </source>
</evidence>
<feature type="transmembrane region" description="Helical" evidence="1">
    <location>
        <begin position="87"/>
        <end position="108"/>
    </location>
</feature>
<keyword evidence="1" id="KW-1133">Transmembrane helix</keyword>
<evidence type="ECO:0000313" key="2">
    <source>
        <dbReference type="EMBL" id="EPF31513.1"/>
    </source>
</evidence>
<dbReference type="HOGENOM" id="CLU_155178_0_0_12"/>
<proteinExistence type="predicted"/>
<dbReference type="RefSeq" id="WP_016526122.1">
    <property type="nucleotide sequence ID" value="NZ_KE332518.1"/>
</dbReference>
<name>S3JZS8_TREMA</name>
<keyword evidence="1" id="KW-0812">Transmembrane</keyword>
<organism evidence="2 3">
    <name type="scientific">Treponema maltophilum ATCC 51939</name>
    <dbReference type="NCBI Taxonomy" id="1125699"/>
    <lineage>
        <taxon>Bacteria</taxon>
        <taxon>Pseudomonadati</taxon>
        <taxon>Spirochaetota</taxon>
        <taxon>Spirochaetia</taxon>
        <taxon>Spirochaetales</taxon>
        <taxon>Treponemataceae</taxon>
        <taxon>Treponema</taxon>
    </lineage>
</organism>
<accession>S3JZS8</accession>
<dbReference type="PATRIC" id="fig|1125699.3.peg.1880"/>
<gene>
    <name evidence="2" type="ORF">HMPREF9194_01860</name>
</gene>
<dbReference type="STRING" id="1125699.HMPREF9194_01860"/>
<dbReference type="Proteomes" id="UP000014541">
    <property type="component" value="Unassembled WGS sequence"/>
</dbReference>
<dbReference type="eggNOG" id="ENOG5031CXK">
    <property type="taxonomic scope" value="Bacteria"/>
</dbReference>
<protein>
    <submittedName>
        <fullName evidence="2">Uncharacterized protein</fullName>
    </submittedName>
</protein>
<sequence>MTEITTSPAAQVIVSIIPLVGIVIGGVVIFFYLLWRNTQIKLLIKSGAYEPARFNLKAFALLTGILLIAVGLVLTVLILIIDGVSYPLLGGLIPLAIGIALIVFYRIYKNIK</sequence>
<dbReference type="EMBL" id="ATFF01000006">
    <property type="protein sequence ID" value="EPF31513.1"/>
    <property type="molecule type" value="Genomic_DNA"/>
</dbReference>
<comment type="caution">
    <text evidence="2">The sequence shown here is derived from an EMBL/GenBank/DDBJ whole genome shotgun (WGS) entry which is preliminary data.</text>
</comment>